<evidence type="ECO:0000256" key="1">
    <source>
        <dbReference type="ARBA" id="ARBA00022598"/>
    </source>
</evidence>
<dbReference type="Proteomes" id="UP000707206">
    <property type="component" value="Unassembled WGS sequence"/>
</dbReference>
<protein>
    <submittedName>
        <fullName evidence="3">Biotin--[acetyl-CoA-carboxylase] ligase</fullName>
        <ecNumber evidence="3">6.3.4.15</ecNumber>
    </submittedName>
</protein>
<dbReference type="NCBIfam" id="TIGR00121">
    <property type="entry name" value="birA_ligase"/>
    <property type="match status" value="1"/>
</dbReference>
<proteinExistence type="predicted"/>
<dbReference type="Pfam" id="PF03099">
    <property type="entry name" value="BPL_LplA_LipB"/>
    <property type="match status" value="1"/>
</dbReference>
<comment type="caution">
    <text evidence="3">The sequence shown here is derived from an EMBL/GenBank/DDBJ whole genome shotgun (WGS) entry which is preliminary data.</text>
</comment>
<accession>A0A967AX56</accession>
<evidence type="ECO:0000313" key="4">
    <source>
        <dbReference type="Proteomes" id="UP000707206"/>
    </source>
</evidence>
<dbReference type="PANTHER" id="PTHR12835">
    <property type="entry name" value="BIOTIN PROTEIN LIGASE"/>
    <property type="match status" value="1"/>
</dbReference>
<dbReference type="EMBL" id="VIKU02000005">
    <property type="protein sequence ID" value="NHF60760.1"/>
    <property type="molecule type" value="Genomic_DNA"/>
</dbReference>
<dbReference type="SUPFAM" id="SSF55681">
    <property type="entry name" value="Class II aaRS and biotin synthetases"/>
    <property type="match status" value="1"/>
</dbReference>
<gene>
    <name evidence="3" type="ORF">FK220_015505</name>
</gene>
<keyword evidence="1 3" id="KW-0436">Ligase</keyword>
<dbReference type="GO" id="GO:0004077">
    <property type="term" value="F:biotin--[biotin carboxyl-carrier protein] ligase activity"/>
    <property type="evidence" value="ECO:0007669"/>
    <property type="project" value="UniProtKB-EC"/>
</dbReference>
<dbReference type="PANTHER" id="PTHR12835:SF5">
    <property type="entry name" value="BIOTIN--PROTEIN LIGASE"/>
    <property type="match status" value="1"/>
</dbReference>
<keyword evidence="4" id="KW-1185">Reference proteome</keyword>
<evidence type="ECO:0000313" key="3">
    <source>
        <dbReference type="EMBL" id="NHF60760.1"/>
    </source>
</evidence>
<dbReference type="PROSITE" id="PS51733">
    <property type="entry name" value="BPL_LPL_CATALYTIC"/>
    <property type="match status" value="1"/>
</dbReference>
<dbReference type="Gene3D" id="3.30.930.10">
    <property type="entry name" value="Bira Bifunctional Protein, Domain 2"/>
    <property type="match status" value="1"/>
</dbReference>
<dbReference type="EC" id="6.3.4.15" evidence="3"/>
<dbReference type="GO" id="GO:0005737">
    <property type="term" value="C:cytoplasm"/>
    <property type="evidence" value="ECO:0007669"/>
    <property type="project" value="TreeGrafter"/>
</dbReference>
<dbReference type="CDD" id="cd16442">
    <property type="entry name" value="BPL"/>
    <property type="match status" value="1"/>
</dbReference>
<name>A0A967AX56_9FLAO</name>
<organism evidence="3 4">
    <name type="scientific">Pelagihabitans pacificus</name>
    <dbReference type="NCBI Taxonomy" id="2696054"/>
    <lineage>
        <taxon>Bacteria</taxon>
        <taxon>Pseudomonadati</taxon>
        <taxon>Bacteroidota</taxon>
        <taxon>Flavobacteriia</taxon>
        <taxon>Flavobacteriales</taxon>
        <taxon>Flavobacteriaceae</taxon>
        <taxon>Pelagihabitans</taxon>
    </lineage>
</organism>
<dbReference type="InterPro" id="IPR004408">
    <property type="entry name" value="Biotin_CoA_COase_ligase"/>
</dbReference>
<sequence>MKIVKLDAIDSTSSYLKQLMLSNLLDDFFVVTAKKQLSGRGQMGTKWNSEPGKNLTASILKKFTHLPITRRFYLNMVVSLAVFKTLEKLGTPNLSIKWPNDILSGNFKICGILIENMISGDTIKSTIIGIGLNVNQTAFPALPNASSLKLLLGREVDLDELLMNLIEELRRLFLGFETMNDEGLQMKYEARMFRKDKPSAFELPDGNRLSGSIRGVSAGGKLIVEHEKALLKEYGFKEVKLLY</sequence>
<reference evidence="3" key="2">
    <citation type="submission" date="2020-03" db="EMBL/GenBank/DDBJ databases">
        <title>Flavobacteriaceae bacterium strain TP-CH-4, a member of the family Flavobacteriaceae isolated from a deep-sea seamount.</title>
        <authorList>
            <person name="Zhang D.-C."/>
        </authorList>
    </citation>
    <scope>NUCLEOTIDE SEQUENCE</scope>
    <source>
        <strain evidence="3">TP-CH-4</strain>
    </source>
</reference>
<feature type="domain" description="BPL/LPL catalytic" evidence="2">
    <location>
        <begin position="1"/>
        <end position="177"/>
    </location>
</feature>
<dbReference type="RefSeq" id="WP_152575266.1">
    <property type="nucleotide sequence ID" value="NZ_VIKU02000005.1"/>
</dbReference>
<dbReference type="InterPro" id="IPR004143">
    <property type="entry name" value="BPL_LPL_catalytic"/>
</dbReference>
<dbReference type="AlphaFoldDB" id="A0A967AX56"/>
<reference evidence="3" key="1">
    <citation type="submission" date="2019-07" db="EMBL/GenBank/DDBJ databases">
        <authorList>
            <person name="De-Chao Zhang Q."/>
        </authorList>
    </citation>
    <scope>NUCLEOTIDE SEQUENCE</scope>
    <source>
        <strain evidence="3">TP-CH-4</strain>
    </source>
</reference>
<evidence type="ECO:0000259" key="2">
    <source>
        <dbReference type="PROSITE" id="PS51733"/>
    </source>
</evidence>
<dbReference type="InterPro" id="IPR045864">
    <property type="entry name" value="aa-tRNA-synth_II/BPL/LPL"/>
</dbReference>